<keyword evidence="3" id="KW-1185">Reference proteome</keyword>
<dbReference type="RefSeq" id="XP_033536566.1">
    <property type="nucleotide sequence ID" value="XM_033677977.1"/>
</dbReference>
<protein>
    <recommendedName>
        <fullName evidence="1">F-box domain-containing protein</fullName>
    </recommendedName>
</protein>
<name>A0A6G1GA33_9PEZI</name>
<organism evidence="2">
    <name type="scientific">Eremomyces bilateralis CBS 781.70</name>
    <dbReference type="NCBI Taxonomy" id="1392243"/>
    <lineage>
        <taxon>Eukaryota</taxon>
        <taxon>Fungi</taxon>
        <taxon>Dikarya</taxon>
        <taxon>Ascomycota</taxon>
        <taxon>Pezizomycotina</taxon>
        <taxon>Dothideomycetes</taxon>
        <taxon>Dothideomycetes incertae sedis</taxon>
        <taxon>Eremomycetales</taxon>
        <taxon>Eremomycetaceae</taxon>
        <taxon>Eremomyces</taxon>
    </lineage>
</organism>
<dbReference type="InterPro" id="IPR036047">
    <property type="entry name" value="F-box-like_dom_sf"/>
</dbReference>
<dbReference type="Proteomes" id="UP000504638">
    <property type="component" value="Unplaced"/>
</dbReference>
<evidence type="ECO:0000313" key="2">
    <source>
        <dbReference type="EMBL" id="KAF1814935.1"/>
    </source>
</evidence>
<feature type="domain" description="F-box" evidence="1">
    <location>
        <begin position="18"/>
        <end position="49"/>
    </location>
</feature>
<dbReference type="InterPro" id="IPR001810">
    <property type="entry name" value="F-box_dom"/>
</dbReference>
<evidence type="ECO:0000313" key="3">
    <source>
        <dbReference type="Proteomes" id="UP000504638"/>
    </source>
</evidence>
<evidence type="ECO:0000259" key="1">
    <source>
        <dbReference type="Pfam" id="PF00646"/>
    </source>
</evidence>
<evidence type="ECO:0000313" key="4">
    <source>
        <dbReference type="RefSeq" id="XP_033536566.1"/>
    </source>
</evidence>
<dbReference type="EMBL" id="ML975152">
    <property type="protein sequence ID" value="KAF1814935.1"/>
    <property type="molecule type" value="Genomic_DNA"/>
</dbReference>
<accession>A0A6G1GA33</accession>
<dbReference type="Pfam" id="PF00646">
    <property type="entry name" value="F-box"/>
    <property type="match status" value="1"/>
</dbReference>
<reference evidence="2 4" key="1">
    <citation type="submission" date="2020-01" db="EMBL/GenBank/DDBJ databases">
        <authorList>
            <consortium name="DOE Joint Genome Institute"/>
            <person name="Haridas S."/>
            <person name="Albert R."/>
            <person name="Binder M."/>
            <person name="Bloem J."/>
            <person name="Labutti K."/>
            <person name="Salamov A."/>
            <person name="Andreopoulos B."/>
            <person name="Baker S.E."/>
            <person name="Barry K."/>
            <person name="Bills G."/>
            <person name="Bluhm B.H."/>
            <person name="Cannon C."/>
            <person name="Castanera R."/>
            <person name="Culley D.E."/>
            <person name="Daum C."/>
            <person name="Ezra D."/>
            <person name="Gonzalez J.B."/>
            <person name="Henrissat B."/>
            <person name="Kuo A."/>
            <person name="Liang C."/>
            <person name="Lipzen A."/>
            <person name="Lutzoni F."/>
            <person name="Magnuson J."/>
            <person name="Mondo S."/>
            <person name="Nolan M."/>
            <person name="Ohm R."/>
            <person name="Pangilinan J."/>
            <person name="Park H.-J."/>
            <person name="Ramirez L."/>
            <person name="Alfaro M."/>
            <person name="Sun H."/>
            <person name="Tritt A."/>
            <person name="Yoshinaga Y."/>
            <person name="Zwiers L.-H."/>
            <person name="Turgeon B.G."/>
            <person name="Goodwin S.B."/>
            <person name="Spatafora J.W."/>
            <person name="Crous P.W."/>
            <person name="Grigoriev I.V."/>
        </authorList>
    </citation>
    <scope>NUCLEOTIDE SEQUENCE</scope>
    <source>
        <strain evidence="2 4">CBS 781.70</strain>
    </source>
</reference>
<reference evidence="4" key="2">
    <citation type="submission" date="2020-04" db="EMBL/GenBank/DDBJ databases">
        <authorList>
            <consortium name="NCBI Genome Project"/>
        </authorList>
    </citation>
    <scope>NUCLEOTIDE SEQUENCE</scope>
    <source>
        <strain evidence="4">CBS 781.70</strain>
    </source>
</reference>
<sequence length="237" mass="26917">MASSSITTRSQYLAQIFELVELILIHLPPHDLIRYQLVSPLWKAVIDASPYLQSHLFLRTLASVPNTSSPSVRLRTPKSRVLATLTNESAIPNPLLTPRFFSVSISWYKIPSLTITPAEFQRLQAMSDSSPTTATWRRMLPIQDERGFRLSFTPTESASVSFYCSGATTMGEVVDEMLHVRNITQTRERRWKENLRTVLENRAPARPTTAEESFLDPIPGARERIMRINAAMTRRMA</sequence>
<dbReference type="AlphaFoldDB" id="A0A6G1GA33"/>
<proteinExistence type="predicted"/>
<dbReference type="SUPFAM" id="SSF81383">
    <property type="entry name" value="F-box domain"/>
    <property type="match status" value="1"/>
</dbReference>
<dbReference type="GeneID" id="54418547"/>
<gene>
    <name evidence="2 4" type="ORF">P152DRAFT_447219</name>
</gene>
<reference evidence="4" key="3">
    <citation type="submission" date="2025-04" db="UniProtKB">
        <authorList>
            <consortium name="RefSeq"/>
        </authorList>
    </citation>
    <scope>IDENTIFICATION</scope>
    <source>
        <strain evidence="4">CBS 781.70</strain>
    </source>
</reference>